<dbReference type="EMBL" id="CP042434">
    <property type="protein sequence ID" value="QEC72560.1"/>
    <property type="molecule type" value="Genomic_DNA"/>
</dbReference>
<evidence type="ECO:0000256" key="2">
    <source>
        <dbReference type="ARBA" id="ARBA00022475"/>
    </source>
</evidence>
<keyword evidence="11" id="KW-1185">Reference proteome</keyword>
<dbReference type="InterPro" id="IPR049453">
    <property type="entry name" value="Memb_transporter_dom"/>
</dbReference>
<dbReference type="GO" id="GO:0005886">
    <property type="term" value="C:plasma membrane"/>
    <property type="evidence" value="ECO:0007669"/>
    <property type="project" value="UniProtKB-SubCell"/>
</dbReference>
<evidence type="ECO:0000256" key="4">
    <source>
        <dbReference type="ARBA" id="ARBA00022989"/>
    </source>
</evidence>
<feature type="domain" description="Integral membrane bound transporter" evidence="9">
    <location>
        <begin position="253"/>
        <end position="375"/>
    </location>
</feature>
<feature type="transmembrane region" description="Helical" evidence="7">
    <location>
        <begin position="265"/>
        <end position="283"/>
    </location>
</feature>
<gene>
    <name evidence="10" type="ORF">FSB73_13615</name>
</gene>
<feature type="transmembrane region" description="Helical" evidence="7">
    <location>
        <begin position="363"/>
        <end position="382"/>
    </location>
</feature>
<evidence type="ECO:0000256" key="7">
    <source>
        <dbReference type="SAM" id="Phobius"/>
    </source>
</evidence>
<evidence type="ECO:0000313" key="10">
    <source>
        <dbReference type="EMBL" id="QEC72560.1"/>
    </source>
</evidence>
<evidence type="ECO:0000256" key="3">
    <source>
        <dbReference type="ARBA" id="ARBA00022692"/>
    </source>
</evidence>
<dbReference type="PANTHER" id="PTHR30509:SF9">
    <property type="entry name" value="MULTIDRUG RESISTANCE PROTEIN MDTO"/>
    <property type="match status" value="1"/>
</dbReference>
<evidence type="ECO:0000259" key="8">
    <source>
        <dbReference type="Pfam" id="PF12805"/>
    </source>
</evidence>
<proteinExistence type="inferred from homology"/>
<feature type="domain" description="Integral membrane protein YccS N-terminal" evidence="8">
    <location>
        <begin position="5"/>
        <end position="174"/>
    </location>
</feature>
<feature type="transmembrane region" description="Helical" evidence="7">
    <location>
        <begin position="242"/>
        <end position="259"/>
    </location>
</feature>
<name>A0A5B8VM12_9BACT</name>
<feature type="transmembrane region" description="Helical" evidence="7">
    <location>
        <begin position="331"/>
        <end position="351"/>
    </location>
</feature>
<sequence>MLGEHMIELASLLNLRSNYYAPKVEYKTIMDQMLKKQVVLKEQQENLREVLFKTRQIVQESTVKSRSLLLIFIDSVDLYERILLSQQDYVQLHNAFDGKHILQVFGRYLNILAYELEQNGLALQQGRQYHSKRELNKAFEKCRSAFYQLRERQMDSTNMEDFIMLRQILYSLQDLTDRIKRLNLFTKNKKDISEQGQLEEGTTDAKIKRRIRDFDPFIPKQQYDYRVFVENISFKSGQFRHAIRVAVALTIGLIISRIFNLGHHSYWVLMTIIIILKPSYSLGRQKNIDRIGGTIIGGIISFLTIYFINDVNAIFVIMCFAILLSCSMLRINYFIYAIGITMMVILSYDFISSKVMSEVLLQRILNSGIGCAIGYVSSLFVLPNWEHEQKNQYAAEMLKTNKAYFLSVAGYFIGSELDIEYFKVCRKNAFIALANLSDNFQRMLSDPKRQQVKLQEYHQFVVTSNMLCSYIASLSYYAQGQDKRYISEQFRVVYSQIQQNFDTVQKTLETADSIGSGAVLRQLPVNQKLMDLLEQRKKELQLSQDGPHNTSIRKFLTDYKTINSLFNLINGVVADQKKIVAELAKG</sequence>
<reference evidence="10 11" key="1">
    <citation type="journal article" date="2017" name="Int. J. Syst. Evol. Microbiol.">
        <title>Arachidicoccus ginsenosidivorans sp. nov., with ginsenoside-converting activity isolated from ginseng cultivating soil.</title>
        <authorList>
            <person name="Siddiqi M.Z."/>
            <person name="Aslam Z."/>
            <person name="Im W.T."/>
        </authorList>
    </citation>
    <scope>NUCLEOTIDE SEQUENCE [LARGE SCALE GENOMIC DNA]</scope>
    <source>
        <strain evidence="10 11">Gsoil 809</strain>
    </source>
</reference>
<feature type="transmembrane region" description="Helical" evidence="7">
    <location>
        <begin position="295"/>
        <end position="325"/>
    </location>
</feature>
<evidence type="ECO:0000259" key="9">
    <source>
        <dbReference type="Pfam" id="PF13515"/>
    </source>
</evidence>
<dbReference type="KEGG" id="agi:FSB73_13615"/>
<dbReference type="Pfam" id="PF12805">
    <property type="entry name" value="FUSC-like"/>
    <property type="match status" value="1"/>
</dbReference>
<protein>
    <submittedName>
        <fullName evidence="10">FUSC family protein</fullName>
    </submittedName>
</protein>
<evidence type="ECO:0000256" key="6">
    <source>
        <dbReference type="ARBA" id="ARBA00043993"/>
    </source>
</evidence>
<evidence type="ECO:0000256" key="5">
    <source>
        <dbReference type="ARBA" id="ARBA00023136"/>
    </source>
</evidence>
<dbReference type="PANTHER" id="PTHR30509">
    <property type="entry name" value="P-HYDROXYBENZOIC ACID EFFLUX PUMP SUBUNIT-RELATED"/>
    <property type="match status" value="1"/>
</dbReference>
<organism evidence="10 11">
    <name type="scientific">Arachidicoccus ginsenosidivorans</name>
    <dbReference type="NCBI Taxonomy" id="496057"/>
    <lineage>
        <taxon>Bacteria</taxon>
        <taxon>Pseudomonadati</taxon>
        <taxon>Bacteroidota</taxon>
        <taxon>Chitinophagia</taxon>
        <taxon>Chitinophagales</taxon>
        <taxon>Chitinophagaceae</taxon>
        <taxon>Arachidicoccus</taxon>
    </lineage>
</organism>
<comment type="subcellular location">
    <subcellularLocation>
        <location evidence="1">Cell membrane</location>
        <topology evidence="1">Multi-pass membrane protein</topology>
    </subcellularLocation>
</comment>
<dbReference type="RefSeq" id="WP_146783194.1">
    <property type="nucleotide sequence ID" value="NZ_CP042434.1"/>
</dbReference>
<keyword evidence="5 7" id="KW-0472">Membrane</keyword>
<dbReference type="Pfam" id="PF13515">
    <property type="entry name" value="FUSC_2"/>
    <property type="match status" value="1"/>
</dbReference>
<evidence type="ECO:0000256" key="1">
    <source>
        <dbReference type="ARBA" id="ARBA00004651"/>
    </source>
</evidence>
<dbReference type="Proteomes" id="UP000321291">
    <property type="component" value="Chromosome"/>
</dbReference>
<keyword evidence="3 7" id="KW-0812">Transmembrane</keyword>
<evidence type="ECO:0000313" key="11">
    <source>
        <dbReference type="Proteomes" id="UP000321291"/>
    </source>
</evidence>
<dbReference type="InterPro" id="IPR032692">
    <property type="entry name" value="YccS_N"/>
</dbReference>
<comment type="similarity">
    <text evidence="6">Belongs to the YccS/YhfK family.</text>
</comment>
<keyword evidence="4 7" id="KW-1133">Transmembrane helix</keyword>
<accession>A0A5B8VM12</accession>
<keyword evidence="2" id="KW-1003">Cell membrane</keyword>
<dbReference type="AlphaFoldDB" id="A0A5B8VM12"/>